<protein>
    <recommendedName>
        <fullName evidence="3">DNA-binding protein</fullName>
    </recommendedName>
</protein>
<evidence type="ECO:0000313" key="1">
    <source>
        <dbReference type="EMBL" id="MFD2694954.1"/>
    </source>
</evidence>
<gene>
    <name evidence="1" type="ORF">ACFSUE_15165</name>
</gene>
<evidence type="ECO:0008006" key="3">
    <source>
        <dbReference type="Google" id="ProtNLM"/>
    </source>
</evidence>
<comment type="caution">
    <text evidence="1">The sequence shown here is derived from an EMBL/GenBank/DDBJ whole genome shotgun (WGS) entry which is preliminary data.</text>
</comment>
<proteinExistence type="predicted"/>
<organism evidence="1 2">
    <name type="scientific">Sporolactobacillus shoreicorticis</name>
    <dbReference type="NCBI Taxonomy" id="1923877"/>
    <lineage>
        <taxon>Bacteria</taxon>
        <taxon>Bacillati</taxon>
        <taxon>Bacillota</taxon>
        <taxon>Bacilli</taxon>
        <taxon>Bacillales</taxon>
        <taxon>Sporolactobacillaceae</taxon>
        <taxon>Sporolactobacillus</taxon>
    </lineage>
</organism>
<keyword evidence="2" id="KW-1185">Reference proteome</keyword>
<dbReference type="RefSeq" id="WP_253064571.1">
    <property type="nucleotide sequence ID" value="NZ_JAMXWM010000031.1"/>
</dbReference>
<accession>A0ABW5S6L1</accession>
<dbReference type="EMBL" id="JBHUMQ010000034">
    <property type="protein sequence ID" value="MFD2694954.1"/>
    <property type="molecule type" value="Genomic_DNA"/>
</dbReference>
<name>A0ABW5S6L1_9BACL</name>
<reference evidence="2" key="1">
    <citation type="journal article" date="2019" name="Int. J. Syst. Evol. Microbiol.">
        <title>The Global Catalogue of Microorganisms (GCM) 10K type strain sequencing project: providing services to taxonomists for standard genome sequencing and annotation.</title>
        <authorList>
            <consortium name="The Broad Institute Genomics Platform"/>
            <consortium name="The Broad Institute Genome Sequencing Center for Infectious Disease"/>
            <person name="Wu L."/>
            <person name="Ma J."/>
        </authorList>
    </citation>
    <scope>NUCLEOTIDE SEQUENCE [LARGE SCALE GENOMIC DNA]</scope>
    <source>
        <strain evidence="2">TISTR 2466</strain>
    </source>
</reference>
<sequence length="96" mass="11038">MPSIEDSIKLAVHEAVAPLVEEIKFLRERVDRQYPPTVPTKVAAQMMSVGITRMYEIAHDPEFYPAIWSNKEKRSGRVVFSSEGILQWIREHTQVA</sequence>
<evidence type="ECO:0000313" key="2">
    <source>
        <dbReference type="Proteomes" id="UP001597399"/>
    </source>
</evidence>
<dbReference type="Proteomes" id="UP001597399">
    <property type="component" value="Unassembled WGS sequence"/>
</dbReference>